<name>A0A6G1DPV8_9ORYZ</name>
<evidence type="ECO:0000313" key="1">
    <source>
        <dbReference type="EMBL" id="KAF0914242.1"/>
    </source>
</evidence>
<dbReference type="Proteomes" id="UP000479710">
    <property type="component" value="Unassembled WGS sequence"/>
</dbReference>
<dbReference type="EMBL" id="SPHZ02000006">
    <property type="protein sequence ID" value="KAF0914242.1"/>
    <property type="molecule type" value="Genomic_DNA"/>
</dbReference>
<proteinExistence type="predicted"/>
<reference evidence="1 2" key="1">
    <citation type="submission" date="2019-11" db="EMBL/GenBank/DDBJ databases">
        <title>Whole genome sequence of Oryza granulata.</title>
        <authorList>
            <person name="Li W."/>
        </authorList>
    </citation>
    <scope>NUCLEOTIDE SEQUENCE [LARGE SCALE GENOMIC DNA]</scope>
    <source>
        <strain evidence="2">cv. Menghai</strain>
        <tissue evidence="1">Leaf</tissue>
    </source>
</reference>
<dbReference type="AlphaFoldDB" id="A0A6G1DPV8"/>
<comment type="caution">
    <text evidence="1">The sequence shown here is derived from an EMBL/GenBank/DDBJ whole genome shotgun (WGS) entry which is preliminary data.</text>
</comment>
<organism evidence="1 2">
    <name type="scientific">Oryza meyeriana var. granulata</name>
    <dbReference type="NCBI Taxonomy" id="110450"/>
    <lineage>
        <taxon>Eukaryota</taxon>
        <taxon>Viridiplantae</taxon>
        <taxon>Streptophyta</taxon>
        <taxon>Embryophyta</taxon>
        <taxon>Tracheophyta</taxon>
        <taxon>Spermatophyta</taxon>
        <taxon>Magnoliopsida</taxon>
        <taxon>Liliopsida</taxon>
        <taxon>Poales</taxon>
        <taxon>Poaceae</taxon>
        <taxon>BOP clade</taxon>
        <taxon>Oryzoideae</taxon>
        <taxon>Oryzeae</taxon>
        <taxon>Oryzinae</taxon>
        <taxon>Oryza</taxon>
        <taxon>Oryza meyeriana</taxon>
    </lineage>
</organism>
<evidence type="ECO:0000313" key="2">
    <source>
        <dbReference type="Proteomes" id="UP000479710"/>
    </source>
</evidence>
<accession>A0A6G1DPV8</accession>
<sequence length="168" mass="19595">MALSLRHQQPKANESHGEVQIGAAAANLLTTAGKGKGQRWRYWARETGAEIGIGRSKEAAMEIGTRETALQTVAASSTGTSDTSCFSWPWNPYTQRWKLCMSYQWRPWHRAHQMCIRDRWRPWHRAHHMWRSPWQHGKRMWEERRRKPWSTLSVRLIAISVLAAFETS</sequence>
<protein>
    <submittedName>
        <fullName evidence="1">Uncharacterized protein</fullName>
    </submittedName>
</protein>
<keyword evidence="2" id="KW-1185">Reference proteome</keyword>
<gene>
    <name evidence="1" type="ORF">E2562_027808</name>
</gene>